<evidence type="ECO:0000313" key="3">
    <source>
        <dbReference type="Proteomes" id="UP000001072"/>
    </source>
</evidence>
<dbReference type="GeneID" id="18935418"/>
<feature type="compositionally biased region" description="Low complexity" evidence="1">
    <location>
        <begin position="99"/>
        <end position="127"/>
    </location>
</feature>
<dbReference type="HOGENOM" id="CLU_1777908_0_0_1"/>
<organism evidence="3">
    <name type="scientific">Melampsora larici-populina (strain 98AG31 / pathotype 3-4-7)</name>
    <name type="common">Poplar leaf rust fungus</name>
    <dbReference type="NCBI Taxonomy" id="747676"/>
    <lineage>
        <taxon>Eukaryota</taxon>
        <taxon>Fungi</taxon>
        <taxon>Dikarya</taxon>
        <taxon>Basidiomycota</taxon>
        <taxon>Pucciniomycotina</taxon>
        <taxon>Pucciniomycetes</taxon>
        <taxon>Pucciniales</taxon>
        <taxon>Melampsoraceae</taxon>
        <taxon>Melampsora</taxon>
    </lineage>
</organism>
<dbReference type="VEuPathDB" id="FungiDB:MELLADRAFT_90046"/>
<accession>F4RVI9</accession>
<reference evidence="3" key="1">
    <citation type="journal article" date="2011" name="Proc. Natl. Acad. Sci. U.S.A.">
        <title>Obligate biotrophy features unraveled by the genomic analysis of rust fungi.</title>
        <authorList>
            <person name="Duplessis S."/>
            <person name="Cuomo C.A."/>
            <person name="Lin Y.-C."/>
            <person name="Aerts A."/>
            <person name="Tisserant E."/>
            <person name="Veneault-Fourrey C."/>
            <person name="Joly D.L."/>
            <person name="Hacquard S."/>
            <person name="Amselem J."/>
            <person name="Cantarel B.L."/>
            <person name="Chiu R."/>
            <person name="Coutinho P.M."/>
            <person name="Feau N."/>
            <person name="Field M."/>
            <person name="Frey P."/>
            <person name="Gelhaye E."/>
            <person name="Goldberg J."/>
            <person name="Grabherr M.G."/>
            <person name="Kodira C.D."/>
            <person name="Kohler A."/>
            <person name="Kuees U."/>
            <person name="Lindquist E.A."/>
            <person name="Lucas S.M."/>
            <person name="Mago R."/>
            <person name="Mauceli E."/>
            <person name="Morin E."/>
            <person name="Murat C."/>
            <person name="Pangilinan J.L."/>
            <person name="Park R."/>
            <person name="Pearson M."/>
            <person name="Quesneville H."/>
            <person name="Rouhier N."/>
            <person name="Sakthikumar S."/>
            <person name="Salamov A.A."/>
            <person name="Schmutz J."/>
            <person name="Selles B."/>
            <person name="Shapiro H."/>
            <person name="Tanguay P."/>
            <person name="Tuskan G.A."/>
            <person name="Henrissat B."/>
            <person name="Van de Peer Y."/>
            <person name="Rouze P."/>
            <person name="Ellis J.G."/>
            <person name="Dodds P.N."/>
            <person name="Schein J.E."/>
            <person name="Zhong S."/>
            <person name="Hamelin R.C."/>
            <person name="Grigoriev I.V."/>
            <person name="Szabo L.J."/>
            <person name="Martin F."/>
        </authorList>
    </citation>
    <scope>NUCLEOTIDE SEQUENCE [LARGE SCALE GENOMIC DNA]</scope>
    <source>
        <strain evidence="3">98AG31 / pathotype 3-4-7</strain>
    </source>
</reference>
<sequence>MMDTRHIPQNPVPHCAVIFHLCTSLSMHLLQRRPGVEWHFIKEHRSESEIGCEELTSLAQSRIIPQSACTIEIDSSVWSHRPTHSLANSIAPTPPCESPSPSSEMMSRNNSSDPSTNPSTAATTPDTLKSGLSPNAVEGIPTCPST</sequence>
<dbReference type="EMBL" id="GL883123">
    <property type="protein sequence ID" value="EGG03628.1"/>
    <property type="molecule type" value="Genomic_DNA"/>
</dbReference>
<dbReference type="RefSeq" id="XP_007413075.1">
    <property type="nucleotide sequence ID" value="XM_007413013.1"/>
</dbReference>
<feature type="region of interest" description="Disordered" evidence="1">
    <location>
        <begin position="84"/>
        <end position="146"/>
    </location>
</feature>
<dbReference type="OrthoDB" id="10367251at2759"/>
<proteinExistence type="predicted"/>
<dbReference type="KEGG" id="mlr:MELLADRAFT_90046"/>
<evidence type="ECO:0000313" key="2">
    <source>
        <dbReference type="EMBL" id="EGG03628.1"/>
    </source>
</evidence>
<gene>
    <name evidence="2" type="ORF">MELLADRAFT_90046</name>
</gene>
<dbReference type="InParanoid" id="F4RVI9"/>
<dbReference type="Proteomes" id="UP000001072">
    <property type="component" value="Unassembled WGS sequence"/>
</dbReference>
<protein>
    <submittedName>
        <fullName evidence="2">Uncharacterized protein</fullName>
    </submittedName>
</protein>
<keyword evidence="3" id="KW-1185">Reference proteome</keyword>
<evidence type="ECO:0000256" key="1">
    <source>
        <dbReference type="SAM" id="MobiDB-lite"/>
    </source>
</evidence>
<name>F4RVI9_MELLP</name>
<dbReference type="AlphaFoldDB" id="F4RVI9"/>